<evidence type="ECO:0000256" key="8">
    <source>
        <dbReference type="ARBA" id="ARBA00022737"/>
    </source>
</evidence>
<comment type="function">
    <text evidence="2">Catalyzes the dismutation of two molecules of 6,7-dimethyl-8-ribityllumazine, resulting in the formation of riboflavin and 5-amino-6-(D-ribitylamino)uracil.</text>
</comment>
<comment type="catalytic activity">
    <reaction evidence="1">
        <text>2 6,7-dimethyl-8-(1-D-ribityl)lumazine + H(+) = 5-amino-6-(D-ribitylamino)uracil + riboflavin</text>
        <dbReference type="Rhea" id="RHEA:20772"/>
        <dbReference type="ChEBI" id="CHEBI:15378"/>
        <dbReference type="ChEBI" id="CHEBI:15934"/>
        <dbReference type="ChEBI" id="CHEBI:57986"/>
        <dbReference type="ChEBI" id="CHEBI:58201"/>
        <dbReference type="EC" id="2.5.1.9"/>
    </reaction>
</comment>
<keyword evidence="6" id="KW-0686">Riboflavin biosynthesis</keyword>
<dbReference type="InterPro" id="IPR001783">
    <property type="entry name" value="Lumazine-bd"/>
</dbReference>
<dbReference type="Pfam" id="PF00677">
    <property type="entry name" value="Lum_binding"/>
    <property type="match status" value="2"/>
</dbReference>
<evidence type="ECO:0000256" key="6">
    <source>
        <dbReference type="ARBA" id="ARBA00022619"/>
    </source>
</evidence>
<feature type="repeat" description="Lumazine-binding" evidence="10">
    <location>
        <begin position="97"/>
        <end position="193"/>
    </location>
</feature>
<dbReference type="Proteomes" id="UP000190872">
    <property type="component" value="Unassembled WGS sequence"/>
</dbReference>
<dbReference type="CDD" id="cd00402">
    <property type="entry name" value="Riboflavin_synthase_like"/>
    <property type="match status" value="1"/>
</dbReference>
<evidence type="ECO:0000256" key="5">
    <source>
        <dbReference type="ARBA" id="ARBA00013950"/>
    </source>
</evidence>
<dbReference type="NCBIfam" id="NF009566">
    <property type="entry name" value="PRK13020.1"/>
    <property type="match status" value="1"/>
</dbReference>
<feature type="repeat" description="Lumazine-binding" evidence="10">
    <location>
        <begin position="1"/>
        <end position="96"/>
    </location>
</feature>
<comment type="pathway">
    <text evidence="3">Cofactor biosynthesis; riboflavin biosynthesis; riboflavin from 2-hydroxy-3-oxobutyl phosphate and 5-amino-6-(D-ribitylamino)uracil: step 2/2.</text>
</comment>
<protein>
    <recommendedName>
        <fullName evidence="5 9">Riboflavin synthase</fullName>
        <ecNumber evidence="4 9">2.5.1.9</ecNumber>
    </recommendedName>
</protein>
<dbReference type="NCBIfam" id="TIGR00187">
    <property type="entry name" value="ribE"/>
    <property type="match status" value="1"/>
</dbReference>
<dbReference type="AlphaFoldDB" id="A0A1S9ZC89"/>
<dbReference type="PANTHER" id="PTHR21098:SF12">
    <property type="entry name" value="RIBOFLAVIN SYNTHASE"/>
    <property type="match status" value="1"/>
</dbReference>
<organism evidence="12 13">
    <name type="scientific">Streptococcus mitis</name>
    <dbReference type="NCBI Taxonomy" id="28037"/>
    <lineage>
        <taxon>Bacteria</taxon>
        <taxon>Bacillati</taxon>
        <taxon>Bacillota</taxon>
        <taxon>Bacilli</taxon>
        <taxon>Lactobacillales</taxon>
        <taxon>Streptococcaceae</taxon>
        <taxon>Streptococcus</taxon>
        <taxon>Streptococcus mitis group</taxon>
    </lineage>
</organism>
<keyword evidence="7" id="KW-0808">Transferase</keyword>
<dbReference type="GO" id="GO:0009231">
    <property type="term" value="P:riboflavin biosynthetic process"/>
    <property type="evidence" value="ECO:0007669"/>
    <property type="project" value="UniProtKB-KW"/>
</dbReference>
<evidence type="ECO:0000256" key="7">
    <source>
        <dbReference type="ARBA" id="ARBA00022679"/>
    </source>
</evidence>
<accession>A0A1S9ZC89</accession>
<feature type="domain" description="Lumazine-binding" evidence="11">
    <location>
        <begin position="1"/>
        <end position="96"/>
    </location>
</feature>
<evidence type="ECO:0000313" key="13">
    <source>
        <dbReference type="Proteomes" id="UP000190872"/>
    </source>
</evidence>
<keyword evidence="8" id="KW-0677">Repeat</keyword>
<dbReference type="FunFam" id="2.40.30.20:FF:000006">
    <property type="entry name" value="Riboflavin synthase, alpha subunit"/>
    <property type="match status" value="1"/>
</dbReference>
<sequence length="211" mass="23255">MFTGIIEEIGKVERIQKDSRNCKLLIKASKILTDIHLGDSIAVNGICLTVTHFNHQAFTVDVMNETWSRTALTLLKHGSEVNLERALSVNGRLGGHVVTGHIDGTGKISSIKKDDNAVWYQINTQKEILDLIVEKGSITIDGISLTVAKVSKVNFSVSVIPHTLEQTILKSKQVGSTVNLENDILGKYVQKLMDNSPKSEISKELLYQNGF</sequence>
<evidence type="ECO:0000256" key="3">
    <source>
        <dbReference type="ARBA" id="ARBA00004887"/>
    </source>
</evidence>
<evidence type="ECO:0000256" key="10">
    <source>
        <dbReference type="PROSITE-ProRule" id="PRU00524"/>
    </source>
</evidence>
<name>A0A1S9ZC89_STRMT</name>
<dbReference type="SUPFAM" id="SSF63380">
    <property type="entry name" value="Riboflavin synthase domain-like"/>
    <property type="match status" value="2"/>
</dbReference>
<reference evidence="12 13" key="1">
    <citation type="submission" date="2017-02" db="EMBL/GenBank/DDBJ databases">
        <title>Draft genome sequence of Streptococcus mitis CCUG 61082.</title>
        <authorList>
            <person name="Salva-Serra F."/>
            <person name="Engstrom-Jakobsson H."/>
            <person name="Thorell K."/>
            <person name="Jaen-Luchoro D."/>
            <person name="Gonzales-Siles L."/>
            <person name="Karlsson R."/>
            <person name="Gomila M."/>
            <person name="Yazdan S."/>
            <person name="Boulund F."/>
            <person name="Johnning A."/>
            <person name="Engstrand L."/>
            <person name="Kristiansson E."/>
            <person name="Moore E."/>
        </authorList>
    </citation>
    <scope>NUCLEOTIDE SEQUENCE [LARGE SCALE GENOMIC DNA]</scope>
    <source>
        <strain evidence="12 13">CCUG 61082</strain>
    </source>
</reference>
<dbReference type="EMBL" id="MUXS01000003">
    <property type="protein sequence ID" value="OOR81084.1"/>
    <property type="molecule type" value="Genomic_DNA"/>
</dbReference>
<gene>
    <name evidence="12" type="ORF">B0179_02650</name>
</gene>
<evidence type="ECO:0000256" key="1">
    <source>
        <dbReference type="ARBA" id="ARBA00000968"/>
    </source>
</evidence>
<dbReference type="InterPro" id="IPR023366">
    <property type="entry name" value="ATP_synth_asu-like_sf"/>
</dbReference>
<dbReference type="InterPro" id="IPR026017">
    <property type="entry name" value="Lumazine-bd_dom"/>
</dbReference>
<dbReference type="PROSITE" id="PS51177">
    <property type="entry name" value="LUMAZINE_BIND"/>
    <property type="match status" value="2"/>
</dbReference>
<evidence type="ECO:0000259" key="11">
    <source>
        <dbReference type="PROSITE" id="PS51177"/>
    </source>
</evidence>
<dbReference type="PANTHER" id="PTHR21098">
    <property type="entry name" value="RIBOFLAVIN SYNTHASE ALPHA CHAIN"/>
    <property type="match status" value="1"/>
</dbReference>
<dbReference type="Gene3D" id="2.40.30.20">
    <property type="match status" value="2"/>
</dbReference>
<dbReference type="EC" id="2.5.1.9" evidence="4 9"/>
<evidence type="ECO:0000256" key="4">
    <source>
        <dbReference type="ARBA" id="ARBA00012827"/>
    </source>
</evidence>
<evidence type="ECO:0000256" key="2">
    <source>
        <dbReference type="ARBA" id="ARBA00002803"/>
    </source>
</evidence>
<feature type="domain" description="Lumazine-binding" evidence="11">
    <location>
        <begin position="97"/>
        <end position="193"/>
    </location>
</feature>
<dbReference type="GO" id="GO:0004746">
    <property type="term" value="F:riboflavin synthase activity"/>
    <property type="evidence" value="ECO:0007669"/>
    <property type="project" value="UniProtKB-UniRule"/>
</dbReference>
<evidence type="ECO:0000313" key="12">
    <source>
        <dbReference type="EMBL" id="OOR81084.1"/>
    </source>
</evidence>
<dbReference type="PIRSF" id="PIRSF000498">
    <property type="entry name" value="Riboflavin_syn_A"/>
    <property type="match status" value="1"/>
</dbReference>
<dbReference type="FunFam" id="2.40.30.20:FF:000004">
    <property type="entry name" value="Riboflavin synthase, alpha subunit"/>
    <property type="match status" value="1"/>
</dbReference>
<dbReference type="RefSeq" id="WP_070528520.1">
    <property type="nucleotide sequence ID" value="NZ_MUXS01000003.1"/>
</dbReference>
<dbReference type="NCBIfam" id="NF006767">
    <property type="entry name" value="PRK09289.1"/>
    <property type="match status" value="1"/>
</dbReference>
<dbReference type="InterPro" id="IPR017938">
    <property type="entry name" value="Riboflavin_synthase-like_b-brl"/>
</dbReference>
<proteinExistence type="predicted"/>
<evidence type="ECO:0000256" key="9">
    <source>
        <dbReference type="NCBIfam" id="TIGR00187"/>
    </source>
</evidence>
<comment type="caution">
    <text evidence="12">The sequence shown here is derived from an EMBL/GenBank/DDBJ whole genome shotgun (WGS) entry which is preliminary data.</text>
</comment>